<protein>
    <submittedName>
        <fullName evidence="1">Uncharacterized protein</fullName>
    </submittedName>
</protein>
<evidence type="ECO:0000313" key="1">
    <source>
        <dbReference type="EMBL" id="MDH6280500.1"/>
    </source>
</evidence>
<dbReference type="EMBL" id="JARXVC010000003">
    <property type="protein sequence ID" value="MDH6280500.1"/>
    <property type="molecule type" value="Genomic_DNA"/>
</dbReference>
<organism evidence="1 2">
    <name type="scientific">Prescottella agglutinans</name>
    <dbReference type="NCBI Taxonomy" id="1644129"/>
    <lineage>
        <taxon>Bacteria</taxon>
        <taxon>Bacillati</taxon>
        <taxon>Actinomycetota</taxon>
        <taxon>Actinomycetes</taxon>
        <taxon>Mycobacteriales</taxon>
        <taxon>Nocardiaceae</taxon>
        <taxon>Prescottella</taxon>
    </lineage>
</organism>
<evidence type="ECO:0000313" key="2">
    <source>
        <dbReference type="Proteomes" id="UP001160334"/>
    </source>
</evidence>
<accession>A0ABT6M863</accession>
<comment type="caution">
    <text evidence="1">The sequence shown here is derived from an EMBL/GenBank/DDBJ whole genome shotgun (WGS) entry which is preliminary data.</text>
</comment>
<dbReference type="Proteomes" id="UP001160334">
    <property type="component" value="Unassembled WGS sequence"/>
</dbReference>
<dbReference type="RefSeq" id="WP_280759827.1">
    <property type="nucleotide sequence ID" value="NZ_JARXVC010000003.1"/>
</dbReference>
<name>A0ABT6M863_9NOCA</name>
<keyword evidence="2" id="KW-1185">Reference proteome</keyword>
<gene>
    <name evidence="1" type="ORF">M2280_001712</name>
</gene>
<proteinExistence type="predicted"/>
<sequence length="91" mass="9906">MAPGPDNMPYTAPQNNCDSGRVLVRWRALNPNATVIATDQGRREDPNMVTANAGWMDLDACHVPAFQFYASTDASNLTDVTVAIEKWSPAP</sequence>
<reference evidence="1 2" key="1">
    <citation type="submission" date="2023-04" db="EMBL/GenBank/DDBJ databases">
        <title>Forest soil microbial communities from Buena Vista Peninsula, Colon Province, Panama.</title>
        <authorList>
            <person name="Bouskill N."/>
        </authorList>
    </citation>
    <scope>NUCLEOTIDE SEQUENCE [LARGE SCALE GENOMIC DNA]</scope>
    <source>
        <strain evidence="1 2">CFH S0262</strain>
    </source>
</reference>